<keyword evidence="1" id="KW-0812">Transmembrane</keyword>
<sequence length="167" mass="18499">MGKHRKKRNGSGLFQGVFMAYSILLLHVLLLGGLGCLVLFFRGFIQYMIWVFLGGSVLIAYSGYRIYKRVKEQKKGLQEMLSLPMFSGRNVEIQLLGGLASVKVGAPGDNAMALDHAPDPAVLQLEDPASSRIRKLGELARLFENELITLDEYNRTKDQLLNGTTGP</sequence>
<reference evidence="3" key="1">
    <citation type="submission" date="2017-11" db="EMBL/GenBank/DDBJ databases">
        <authorList>
            <person name="Watanabe M."/>
            <person name="Kojima H."/>
        </authorList>
    </citation>
    <scope>NUCLEOTIDE SEQUENCE [LARGE SCALE GENOMIC DNA]</scope>
    <source>
        <strain evidence="3">Tokyo 01</strain>
    </source>
</reference>
<dbReference type="Proteomes" id="UP000288096">
    <property type="component" value="Unassembled WGS sequence"/>
</dbReference>
<evidence type="ECO:0008006" key="4">
    <source>
        <dbReference type="Google" id="ProtNLM"/>
    </source>
</evidence>
<dbReference type="AlphaFoldDB" id="A0A401G196"/>
<organism evidence="2 3">
    <name type="scientific">Desulfonema ishimotonii</name>
    <dbReference type="NCBI Taxonomy" id="45657"/>
    <lineage>
        <taxon>Bacteria</taxon>
        <taxon>Pseudomonadati</taxon>
        <taxon>Thermodesulfobacteriota</taxon>
        <taxon>Desulfobacteria</taxon>
        <taxon>Desulfobacterales</taxon>
        <taxon>Desulfococcaceae</taxon>
        <taxon>Desulfonema</taxon>
    </lineage>
</organism>
<keyword evidence="3" id="KW-1185">Reference proteome</keyword>
<comment type="caution">
    <text evidence="2">The sequence shown here is derived from an EMBL/GenBank/DDBJ whole genome shotgun (WGS) entry which is preliminary data.</text>
</comment>
<evidence type="ECO:0000256" key="1">
    <source>
        <dbReference type="SAM" id="Phobius"/>
    </source>
</evidence>
<keyword evidence="1" id="KW-1133">Transmembrane helix</keyword>
<evidence type="ECO:0000313" key="2">
    <source>
        <dbReference type="EMBL" id="GBC62984.1"/>
    </source>
</evidence>
<proteinExistence type="predicted"/>
<feature type="transmembrane region" description="Helical" evidence="1">
    <location>
        <begin position="12"/>
        <end position="41"/>
    </location>
</feature>
<gene>
    <name evidence="2" type="ORF">DENIS_3972</name>
</gene>
<protein>
    <recommendedName>
        <fullName evidence="4">SHOCT domain-containing protein</fullName>
    </recommendedName>
</protein>
<name>A0A401G196_9BACT</name>
<accession>A0A401G196</accession>
<evidence type="ECO:0000313" key="3">
    <source>
        <dbReference type="Proteomes" id="UP000288096"/>
    </source>
</evidence>
<keyword evidence="1" id="KW-0472">Membrane</keyword>
<dbReference type="EMBL" id="BEXT01000001">
    <property type="protein sequence ID" value="GBC62984.1"/>
    <property type="molecule type" value="Genomic_DNA"/>
</dbReference>
<feature type="transmembrane region" description="Helical" evidence="1">
    <location>
        <begin position="47"/>
        <end position="67"/>
    </location>
</feature>
<reference evidence="3" key="2">
    <citation type="submission" date="2019-01" db="EMBL/GenBank/DDBJ databases">
        <title>Genome sequence of Desulfonema ishimotonii strain Tokyo 01.</title>
        <authorList>
            <person name="Fukui M."/>
        </authorList>
    </citation>
    <scope>NUCLEOTIDE SEQUENCE [LARGE SCALE GENOMIC DNA]</scope>
    <source>
        <strain evidence="3">Tokyo 01</strain>
    </source>
</reference>